<dbReference type="PANTHER" id="PTHR21198">
    <property type="entry name" value="GLUTAMATE RACEMASE"/>
    <property type="match status" value="1"/>
</dbReference>
<keyword evidence="3 7" id="KW-0133">Cell shape</keyword>
<keyword evidence="5 7" id="KW-0413">Isomerase</keyword>
<keyword evidence="6 7" id="KW-0961">Cell wall biogenesis/degradation</keyword>
<evidence type="ECO:0000256" key="2">
    <source>
        <dbReference type="ARBA" id="ARBA00013090"/>
    </source>
</evidence>
<dbReference type="EC" id="5.1.1.3" evidence="2 7"/>
<dbReference type="Proteomes" id="UP000249577">
    <property type="component" value="Unassembled WGS sequence"/>
</dbReference>
<evidence type="ECO:0000256" key="4">
    <source>
        <dbReference type="ARBA" id="ARBA00022984"/>
    </source>
</evidence>
<dbReference type="GO" id="GO:0071555">
    <property type="term" value="P:cell wall organization"/>
    <property type="evidence" value="ECO:0007669"/>
    <property type="project" value="UniProtKB-KW"/>
</dbReference>
<evidence type="ECO:0000256" key="6">
    <source>
        <dbReference type="ARBA" id="ARBA00023316"/>
    </source>
</evidence>
<reference evidence="8 9" key="1">
    <citation type="submission" date="2017-08" db="EMBL/GenBank/DDBJ databases">
        <title>Infants hospitalized years apart are colonized by the same room-sourced microbial strains.</title>
        <authorList>
            <person name="Brooks B."/>
            <person name="Olm M.R."/>
            <person name="Firek B.A."/>
            <person name="Baker R."/>
            <person name="Thomas B.C."/>
            <person name="Morowitz M.J."/>
            <person name="Banfield J.F."/>
        </authorList>
    </citation>
    <scope>NUCLEOTIDE SEQUENCE [LARGE SCALE GENOMIC DNA]</scope>
    <source>
        <strain evidence="8">S2_005_003_R2_43</strain>
    </source>
</reference>
<dbReference type="NCBIfam" id="TIGR00067">
    <property type="entry name" value="glut_race"/>
    <property type="match status" value="1"/>
</dbReference>
<dbReference type="InterPro" id="IPR001920">
    <property type="entry name" value="Asp/Glu_race"/>
</dbReference>
<name>A0A2W5KK46_ANCNO</name>
<dbReference type="AlphaFoldDB" id="A0A2W5KK46"/>
<evidence type="ECO:0000256" key="3">
    <source>
        <dbReference type="ARBA" id="ARBA00022960"/>
    </source>
</evidence>
<dbReference type="Pfam" id="PF01177">
    <property type="entry name" value="Asp_Glu_race"/>
    <property type="match status" value="1"/>
</dbReference>
<dbReference type="GO" id="GO:0009252">
    <property type="term" value="P:peptidoglycan biosynthetic process"/>
    <property type="evidence" value="ECO:0007669"/>
    <property type="project" value="UniProtKB-UniRule"/>
</dbReference>
<dbReference type="PANTHER" id="PTHR21198:SF2">
    <property type="entry name" value="GLUTAMATE RACEMASE"/>
    <property type="match status" value="1"/>
</dbReference>
<accession>A0A2W5KK46</accession>
<feature type="binding site" evidence="7">
    <location>
        <begin position="206"/>
        <end position="207"/>
    </location>
    <ligand>
        <name>substrate</name>
    </ligand>
</feature>
<proteinExistence type="inferred from homology"/>
<comment type="similarity">
    <text evidence="7">Belongs to the aspartate/glutamate racemases family.</text>
</comment>
<evidence type="ECO:0000313" key="9">
    <source>
        <dbReference type="Proteomes" id="UP000249577"/>
    </source>
</evidence>
<feature type="active site" description="Proton donor/acceptor" evidence="7">
    <location>
        <position position="205"/>
    </location>
</feature>
<gene>
    <name evidence="7" type="primary">murI</name>
    <name evidence="8" type="ORF">DI565_08295</name>
</gene>
<organism evidence="8 9">
    <name type="scientific">Ancylobacter novellus</name>
    <name type="common">Thiobacillus novellus</name>
    <dbReference type="NCBI Taxonomy" id="921"/>
    <lineage>
        <taxon>Bacteria</taxon>
        <taxon>Pseudomonadati</taxon>
        <taxon>Pseudomonadota</taxon>
        <taxon>Alphaproteobacteria</taxon>
        <taxon>Hyphomicrobiales</taxon>
        <taxon>Xanthobacteraceae</taxon>
        <taxon>Ancylobacter</taxon>
    </lineage>
</organism>
<dbReference type="Gene3D" id="3.40.50.1860">
    <property type="match status" value="2"/>
</dbReference>
<feature type="binding site" evidence="7">
    <location>
        <begin position="27"/>
        <end position="28"/>
    </location>
    <ligand>
        <name>substrate</name>
    </ligand>
</feature>
<feature type="binding site" evidence="7">
    <location>
        <begin position="92"/>
        <end position="93"/>
    </location>
    <ligand>
        <name>substrate</name>
    </ligand>
</feature>
<protein>
    <recommendedName>
        <fullName evidence="2 7">Glutamate racemase</fullName>
        <ecNumber evidence="2 7">5.1.1.3</ecNumber>
    </recommendedName>
</protein>
<comment type="caution">
    <text evidence="8">The sequence shown here is derived from an EMBL/GenBank/DDBJ whole genome shotgun (WGS) entry which is preliminary data.</text>
</comment>
<comment type="pathway">
    <text evidence="7">Cell wall biogenesis; peptidoglycan biosynthesis.</text>
</comment>
<dbReference type="EMBL" id="QFPN01000004">
    <property type="protein sequence ID" value="PZQ15828.1"/>
    <property type="molecule type" value="Genomic_DNA"/>
</dbReference>
<sequence length="285" mass="29945">MGVDLFAGLGAAALPPLDRAPRILVFDSGLGGLTVLAELLKALPTASFVYAADDAAFPYGALDDQRLVDRVVAVMERLIAREAPDLVVVACNTASTLALPSLRARFQLPFVGTVPAVKPAVAASKSGLVSILATPGTVRREHTRAMVEAFANGAEVTLVGPPKLAGYAEAELRGEPASDAEILAEIAPCFVEREGQRTDAVALACTHFPLLTRRFEAVAPWPVAWIDPAPAIARRTTALVDPVSPRIGAPARAVFTSDRPLAQPLADALRARGLGVVERERLPLA</sequence>
<dbReference type="GO" id="GO:0008360">
    <property type="term" value="P:regulation of cell shape"/>
    <property type="evidence" value="ECO:0007669"/>
    <property type="project" value="UniProtKB-KW"/>
</dbReference>
<dbReference type="InterPro" id="IPR015942">
    <property type="entry name" value="Asp/Glu/hydantoin_racemase"/>
</dbReference>
<dbReference type="InterPro" id="IPR004391">
    <property type="entry name" value="Glu_race"/>
</dbReference>
<dbReference type="GO" id="GO:0008881">
    <property type="term" value="F:glutamate racemase activity"/>
    <property type="evidence" value="ECO:0007669"/>
    <property type="project" value="UniProtKB-UniRule"/>
</dbReference>
<evidence type="ECO:0000256" key="7">
    <source>
        <dbReference type="HAMAP-Rule" id="MF_00258"/>
    </source>
</evidence>
<evidence type="ECO:0000256" key="5">
    <source>
        <dbReference type="ARBA" id="ARBA00023235"/>
    </source>
</evidence>
<dbReference type="SUPFAM" id="SSF53681">
    <property type="entry name" value="Aspartate/glutamate racemase"/>
    <property type="match status" value="2"/>
</dbReference>
<feature type="binding site" evidence="7">
    <location>
        <begin position="59"/>
        <end position="60"/>
    </location>
    <ligand>
        <name>substrate</name>
    </ligand>
</feature>
<dbReference type="InterPro" id="IPR018187">
    <property type="entry name" value="Asp/Glu_racemase_AS_1"/>
</dbReference>
<keyword evidence="4 7" id="KW-0573">Peptidoglycan synthesis</keyword>
<evidence type="ECO:0000256" key="1">
    <source>
        <dbReference type="ARBA" id="ARBA00001602"/>
    </source>
</evidence>
<dbReference type="PROSITE" id="PS00923">
    <property type="entry name" value="ASP_GLU_RACEMASE_1"/>
    <property type="match status" value="1"/>
</dbReference>
<evidence type="ECO:0000313" key="8">
    <source>
        <dbReference type="EMBL" id="PZQ15828.1"/>
    </source>
</evidence>
<comment type="function">
    <text evidence="7">Provides the (R)-glutamate required for cell wall biosynthesis.</text>
</comment>
<comment type="catalytic activity">
    <reaction evidence="1 7">
        <text>L-glutamate = D-glutamate</text>
        <dbReference type="Rhea" id="RHEA:12813"/>
        <dbReference type="ChEBI" id="CHEBI:29985"/>
        <dbReference type="ChEBI" id="CHEBI:29986"/>
        <dbReference type="EC" id="5.1.1.3"/>
    </reaction>
</comment>
<dbReference type="UniPathway" id="UPA00219"/>
<dbReference type="HAMAP" id="MF_00258">
    <property type="entry name" value="Glu_racemase"/>
    <property type="match status" value="1"/>
</dbReference>
<feature type="active site" description="Proton donor/acceptor" evidence="7">
    <location>
        <position position="91"/>
    </location>
</feature>